<organism evidence="1 2">
    <name type="scientific">Cellulophaga tyrosinoxydans</name>
    <dbReference type="NCBI Taxonomy" id="504486"/>
    <lineage>
        <taxon>Bacteria</taxon>
        <taxon>Pseudomonadati</taxon>
        <taxon>Bacteroidota</taxon>
        <taxon>Flavobacteriia</taxon>
        <taxon>Flavobacteriales</taxon>
        <taxon>Flavobacteriaceae</taxon>
        <taxon>Cellulophaga</taxon>
    </lineage>
</organism>
<accession>A0A1W2A591</accession>
<dbReference type="InterPro" id="IPR024213">
    <property type="entry name" value="DUF3822"/>
</dbReference>
<dbReference type="CDD" id="cd24013">
    <property type="entry name" value="ASKHA_ATPase_BT3980-like"/>
    <property type="match status" value="1"/>
</dbReference>
<dbReference type="Gene3D" id="3.30.420.250">
    <property type="match status" value="1"/>
</dbReference>
<dbReference type="OrthoDB" id="658622at2"/>
<dbReference type="AlphaFoldDB" id="A0A1W2A591"/>
<dbReference type="Proteomes" id="UP000192360">
    <property type="component" value="Unassembled WGS sequence"/>
</dbReference>
<evidence type="ECO:0008006" key="3">
    <source>
        <dbReference type="Google" id="ProtNLM"/>
    </source>
</evidence>
<protein>
    <recommendedName>
        <fullName evidence="3">DUF3822 domain-containing protein</fullName>
    </recommendedName>
</protein>
<dbReference type="EMBL" id="FWXO01000002">
    <property type="protein sequence ID" value="SMC55820.1"/>
    <property type="molecule type" value="Genomic_DNA"/>
</dbReference>
<dbReference type="Pfam" id="PF12864">
    <property type="entry name" value="DUF3822"/>
    <property type="match status" value="1"/>
</dbReference>
<dbReference type="STRING" id="504486.SAMN05660703_1842"/>
<keyword evidence="2" id="KW-1185">Reference proteome</keyword>
<gene>
    <name evidence="1" type="ORF">SAMN05660703_1842</name>
</gene>
<evidence type="ECO:0000313" key="2">
    <source>
        <dbReference type="Proteomes" id="UP000192360"/>
    </source>
</evidence>
<sequence>MVTGHRYMTKKKEIKNTENSELSYKKLSIQISLNGLSFCVLDSVENSIIKQESVSFIEQLNPFQVLKRLKELVEQNSLHKVKFSEVTVIHRNTLFSLVPKVLFNENELANYLKFNTKILANDHISFDEIIDHDIVNVYIPFVNINNYIFELFGAFEFKHSATVLIESLLSNFNSGKETIAYVHVLEQQIDITILSQKKLLFFNSFTFQTKEDFIYYVLFTIEQLKLDTETLKLRLFGAIEEGDALYTICYKYIRNVDVYIPSNLSYHIENTNNKTIDFTTLSAL</sequence>
<name>A0A1W2A591_9FLAO</name>
<dbReference type="Gene3D" id="3.30.420.260">
    <property type="match status" value="1"/>
</dbReference>
<evidence type="ECO:0000313" key="1">
    <source>
        <dbReference type="EMBL" id="SMC55820.1"/>
    </source>
</evidence>
<reference evidence="1 2" key="1">
    <citation type="submission" date="2017-04" db="EMBL/GenBank/DDBJ databases">
        <authorList>
            <person name="Afonso C.L."/>
            <person name="Miller P.J."/>
            <person name="Scott M.A."/>
            <person name="Spackman E."/>
            <person name="Goraichik I."/>
            <person name="Dimitrov K.M."/>
            <person name="Suarez D.L."/>
            <person name="Swayne D.E."/>
        </authorList>
    </citation>
    <scope>NUCLEOTIDE SEQUENCE [LARGE SCALE GENOMIC DNA]</scope>
    <source>
        <strain evidence="1 2">DSM 21164</strain>
    </source>
</reference>
<proteinExistence type="predicted"/>